<reference evidence="2" key="1">
    <citation type="submission" date="2021-09" db="EMBL/GenBank/DDBJ databases">
        <authorList>
            <consortium name="AG Swart"/>
            <person name="Singh M."/>
            <person name="Singh A."/>
            <person name="Seah K."/>
            <person name="Emmerich C."/>
        </authorList>
    </citation>
    <scope>NUCLEOTIDE SEQUENCE</scope>
    <source>
        <strain evidence="2">ATCC30299</strain>
    </source>
</reference>
<name>A0AAU9J995_9CILI</name>
<evidence type="ECO:0000313" key="3">
    <source>
        <dbReference type="Proteomes" id="UP001162131"/>
    </source>
</evidence>
<dbReference type="Gene3D" id="3.80.10.10">
    <property type="entry name" value="Ribonuclease Inhibitor"/>
    <property type="match status" value="1"/>
</dbReference>
<keyword evidence="3" id="KW-1185">Reference proteome</keyword>
<dbReference type="InterPro" id="IPR032675">
    <property type="entry name" value="LRR_dom_sf"/>
</dbReference>
<dbReference type="SUPFAM" id="SSF52047">
    <property type="entry name" value="RNI-like"/>
    <property type="match status" value="1"/>
</dbReference>
<dbReference type="SMART" id="SM00368">
    <property type="entry name" value="LRR_RI"/>
    <property type="match status" value="6"/>
</dbReference>
<proteinExistence type="predicted"/>
<sequence length="862" mass="99390">MLHSRNSSLPLLMKSPSRLKRKAKNPKKFYSPQKSPIHPRDSARNELNTAAITERFLLKSQKSKMRGTIDSVPSAVGVEARLDYFDSFKNLPKLSQRNNYEQLEDSPNLAYLNQLQAHHLMPKPFGIVRREGSETKLDIHGFSMGDYYADAFSEGIKRVHGLESLNLKSNRLTERGSATILSKISNQKLKELSLAENKIGMKSVDKIVEIVDKFNSNLKHLNLENTGISNVAVSKLCDALALNRQLTRLNLARNNLGEIACRAISKLLRVNDSIKRLDLHWNCIRDEGAISLFNGLAENTNLRELDVSWNSMGNNPIQSVASAVGDALKVHLNLLHIDLSYNYFSIEECKRIGKGIQNNHSLLGIHMSGNDCMLNSRGFIIPAQNIAKYNQSHFFQRIIEPNVKNLNTEKSMCWVCEKWVEMEFYIKSDEILDDPVFLHLECDEWEPDLMIKQPDGGFKLIRAVPPGEVKFFFTYRGKFAKSSNYKLHSLDFPITKEFEFWAKHKEFITINTIQSTPSSGKLYKLYGNFDTKPRIPGLIYKPPDDEYIKPPWDFNTSIFKDYIFNSQRLLNDCFEFDWRHARISNFIKDSNDRSSTKEILRSYYSFFKETYKYLASFSGSEIFSIGSNIFTDFLNQCGIIDSLYEVSDLGVNWNSSKIQKEKGQMYNPGSALVRYEFMEILVRIANDRYVRTKICPTYSGAIQKLLNDHLMQIMPQHNTELWRKERYICEEVDVVYKAKKASLDWLYKKYSGKKTLPGQKNFMCLEEFRQLCNDVGLLNDNMAAREIDLCFSQAMMSQVDEIYKKRHIEMSFIEFLEAFGRACDLSSRFENGGNSPGQTIRLLRERPLYEKIHAVLKSINNC</sequence>
<comment type="caution">
    <text evidence="2">The sequence shown here is derived from an EMBL/GenBank/DDBJ whole genome shotgun (WGS) entry which is preliminary data.</text>
</comment>
<dbReference type="EMBL" id="CAJZBQ010000031">
    <property type="protein sequence ID" value="CAG9322340.1"/>
    <property type="molecule type" value="Genomic_DNA"/>
</dbReference>
<dbReference type="Proteomes" id="UP001162131">
    <property type="component" value="Unassembled WGS sequence"/>
</dbReference>
<evidence type="ECO:0000256" key="1">
    <source>
        <dbReference type="SAM" id="MobiDB-lite"/>
    </source>
</evidence>
<dbReference type="PANTHER" id="PTHR24114:SF2">
    <property type="entry name" value="F-BOX DOMAIN-CONTAINING PROTEIN-RELATED"/>
    <property type="match status" value="1"/>
</dbReference>
<dbReference type="InterPro" id="IPR052394">
    <property type="entry name" value="LRR-containing"/>
</dbReference>
<feature type="region of interest" description="Disordered" evidence="1">
    <location>
        <begin position="1"/>
        <end position="42"/>
    </location>
</feature>
<gene>
    <name evidence="2" type="ORF">BSTOLATCC_MIC31365</name>
</gene>
<protein>
    <submittedName>
        <fullName evidence="2">Uncharacterized protein</fullName>
    </submittedName>
</protein>
<accession>A0AAU9J995</accession>
<evidence type="ECO:0000313" key="2">
    <source>
        <dbReference type="EMBL" id="CAG9322340.1"/>
    </source>
</evidence>
<dbReference type="InterPro" id="IPR001611">
    <property type="entry name" value="Leu-rich_rpt"/>
</dbReference>
<organism evidence="2 3">
    <name type="scientific">Blepharisma stoltei</name>
    <dbReference type="NCBI Taxonomy" id="1481888"/>
    <lineage>
        <taxon>Eukaryota</taxon>
        <taxon>Sar</taxon>
        <taxon>Alveolata</taxon>
        <taxon>Ciliophora</taxon>
        <taxon>Postciliodesmatophora</taxon>
        <taxon>Heterotrichea</taxon>
        <taxon>Heterotrichida</taxon>
        <taxon>Blepharismidae</taxon>
        <taxon>Blepharisma</taxon>
    </lineage>
</organism>
<feature type="compositionally biased region" description="Basic residues" evidence="1">
    <location>
        <begin position="17"/>
        <end position="27"/>
    </location>
</feature>
<dbReference type="Pfam" id="PF13516">
    <property type="entry name" value="LRR_6"/>
    <property type="match status" value="4"/>
</dbReference>
<dbReference type="PANTHER" id="PTHR24114">
    <property type="entry name" value="LEUCINE RICH REPEAT FAMILY PROTEIN"/>
    <property type="match status" value="1"/>
</dbReference>
<dbReference type="AlphaFoldDB" id="A0AAU9J995"/>